<dbReference type="GO" id="GO:0005886">
    <property type="term" value="C:plasma membrane"/>
    <property type="evidence" value="ECO:0007669"/>
    <property type="project" value="UniProtKB-SubCell"/>
</dbReference>
<dbReference type="Gene3D" id="1.10.287.130">
    <property type="match status" value="1"/>
</dbReference>
<dbReference type="RefSeq" id="WP_109216484.1">
    <property type="nucleotide sequence ID" value="NZ_JRFU01000151.1"/>
</dbReference>
<keyword evidence="4" id="KW-1003">Cell membrane</keyword>
<dbReference type="OrthoDB" id="9792991at2"/>
<keyword evidence="19" id="KW-1185">Reference proteome</keyword>
<comment type="subcellular location">
    <subcellularLocation>
        <location evidence="2">Cell membrane</location>
        <topology evidence="2">Multi-pass membrane protein</topology>
    </subcellularLocation>
</comment>
<evidence type="ECO:0000259" key="16">
    <source>
        <dbReference type="PROSITE" id="PS50109"/>
    </source>
</evidence>
<feature type="transmembrane region" description="Helical" evidence="15">
    <location>
        <begin position="497"/>
        <end position="520"/>
    </location>
</feature>
<dbReference type="PROSITE" id="PS50885">
    <property type="entry name" value="HAMP"/>
    <property type="match status" value="1"/>
</dbReference>
<proteinExistence type="predicted"/>
<keyword evidence="9" id="KW-0418">Kinase</keyword>
<evidence type="ECO:0000256" key="5">
    <source>
        <dbReference type="ARBA" id="ARBA00022553"/>
    </source>
</evidence>
<evidence type="ECO:0000256" key="12">
    <source>
        <dbReference type="ARBA" id="ARBA00023012"/>
    </source>
</evidence>
<evidence type="ECO:0000256" key="14">
    <source>
        <dbReference type="SAM" id="MobiDB-lite"/>
    </source>
</evidence>
<gene>
    <name evidence="18" type="ORF">LG34_13760</name>
</gene>
<dbReference type="SUPFAM" id="SSF55874">
    <property type="entry name" value="ATPase domain of HSP90 chaperone/DNA topoisomerase II/histidine kinase"/>
    <property type="match status" value="1"/>
</dbReference>
<feature type="transmembrane region" description="Helical" evidence="15">
    <location>
        <begin position="569"/>
        <end position="591"/>
    </location>
</feature>
<dbReference type="PROSITE" id="PS50109">
    <property type="entry name" value="HIS_KIN"/>
    <property type="match status" value="1"/>
</dbReference>
<keyword evidence="7 15" id="KW-0812">Transmembrane</keyword>
<keyword evidence="13 15" id="KW-0472">Membrane</keyword>
<keyword evidence="10" id="KW-0067">ATP-binding</keyword>
<dbReference type="Pfam" id="PF00512">
    <property type="entry name" value="HisKA"/>
    <property type="match status" value="1"/>
</dbReference>
<organism evidence="18 19">
    <name type="scientific">Eubacterium ramulus</name>
    <dbReference type="NCBI Taxonomy" id="39490"/>
    <lineage>
        <taxon>Bacteria</taxon>
        <taxon>Bacillati</taxon>
        <taxon>Bacillota</taxon>
        <taxon>Clostridia</taxon>
        <taxon>Eubacteriales</taxon>
        <taxon>Eubacteriaceae</taxon>
        <taxon>Eubacterium</taxon>
    </lineage>
</organism>
<evidence type="ECO:0000256" key="1">
    <source>
        <dbReference type="ARBA" id="ARBA00000085"/>
    </source>
</evidence>
<evidence type="ECO:0000256" key="7">
    <source>
        <dbReference type="ARBA" id="ARBA00022692"/>
    </source>
</evidence>
<evidence type="ECO:0000256" key="6">
    <source>
        <dbReference type="ARBA" id="ARBA00022679"/>
    </source>
</evidence>
<evidence type="ECO:0000256" key="3">
    <source>
        <dbReference type="ARBA" id="ARBA00012438"/>
    </source>
</evidence>
<dbReference type="PANTHER" id="PTHR45528:SF1">
    <property type="entry name" value="SENSOR HISTIDINE KINASE CPXA"/>
    <property type="match status" value="1"/>
</dbReference>
<feature type="domain" description="HAMP" evidence="17">
    <location>
        <begin position="624"/>
        <end position="670"/>
    </location>
</feature>
<dbReference type="Pfam" id="PF02518">
    <property type="entry name" value="HATPase_c"/>
    <property type="match status" value="1"/>
</dbReference>
<feature type="transmembrane region" description="Helical" evidence="15">
    <location>
        <begin position="458"/>
        <end position="477"/>
    </location>
</feature>
<dbReference type="SMART" id="SM00387">
    <property type="entry name" value="HATPase_c"/>
    <property type="match status" value="1"/>
</dbReference>
<evidence type="ECO:0000256" key="10">
    <source>
        <dbReference type="ARBA" id="ARBA00022840"/>
    </source>
</evidence>
<dbReference type="GO" id="GO:0005524">
    <property type="term" value="F:ATP binding"/>
    <property type="evidence" value="ECO:0007669"/>
    <property type="project" value="UniProtKB-KW"/>
</dbReference>
<dbReference type="EC" id="2.7.13.3" evidence="3"/>
<evidence type="ECO:0000256" key="13">
    <source>
        <dbReference type="ARBA" id="ARBA00023136"/>
    </source>
</evidence>
<evidence type="ECO:0000313" key="18">
    <source>
        <dbReference type="EMBL" id="PWE85813.1"/>
    </source>
</evidence>
<feature type="transmembrane region" description="Helical" evidence="15">
    <location>
        <begin position="597"/>
        <end position="614"/>
    </location>
</feature>
<keyword evidence="5" id="KW-0597">Phosphoprotein</keyword>
<evidence type="ECO:0000256" key="4">
    <source>
        <dbReference type="ARBA" id="ARBA00022475"/>
    </source>
</evidence>
<dbReference type="AlphaFoldDB" id="A0A2V1JR47"/>
<feature type="transmembrane region" description="Helical" evidence="15">
    <location>
        <begin position="417"/>
        <end position="437"/>
    </location>
</feature>
<dbReference type="CDD" id="cd00082">
    <property type="entry name" value="HisKA"/>
    <property type="match status" value="1"/>
</dbReference>
<dbReference type="InterPro" id="IPR003660">
    <property type="entry name" value="HAMP_dom"/>
</dbReference>
<feature type="compositionally biased region" description="Polar residues" evidence="14">
    <location>
        <begin position="154"/>
        <end position="176"/>
    </location>
</feature>
<sequence length="912" mass="102993">MKKKYFYSMWAKMLTTAVLLIAGGLTAVCAGWSMAGLSSGMNVNEIMSPVSYEESQKAEHYVRRELQDQLGKFRSETKILQGNAYNGDLTLDISNLNDGVNAENKNQNLEYKLSDLDAFYNSDGYPILCWLTQTKHEYVYDAYEEGDETDTSEYKTSNSSTETTTVPTAESATDTNIPEPVNVETTNISGWFDAGDGSTGDNRHPEAYDSYQVKCYNNESDVVYANGIDVEQKFIKNINGVTLAEYARENDQLNLLSDYYDDLLEAASQVHDLVNQTSSIQKQYDNTNVYVYLVNEDDGTIYTNVPAWNTEQAMSLDQLEEQYQSKDYSAQGKYLYLMMDEASGDSYASVTFLADELKGTIRDIMGDGNWRIFVGLDTNYHCRTSQSYYDSMYYTAYQDISGQIAFNFGNGEYRINVFAAIWVFLSLAIVMIIMIGVQTGRRPEDDEIHPVLMDKFPIEILIIKDIILWVALVVGYAESVVHISSNDRYYYSTLPSAFGNAMAQCTVLGVLAAVLFAWNVKSYGRRIKERKIGGSIIAGIAHAIKRTVDASRKTIQNSYRAQKANKQLLIAYIVLIGAQIIFMWIICTFGFNCMGGLAFIFFVLMVLFDIFVYLKMLKSTSGKEAIKDGIQQLAAGNLDYRINTEHMSGENLELAEEINKVRDGVEKAVDAEMKSERLKTDLITNVSHDIKTPLTSIINYVDILKRENIQDERIAGYIDILNRKAFRLKQLTEDLVEASKISSGNITLTMQEINLKQLIKQTNGEFEEKFEAKNLDLICDLPEEQMLIMADGRRMFRVIENLYNNAAKYAMPGTRVYVSGSIEGDTVVFSMKNVSENPLNFKADELMERFVRGDVSRSTEGSGLGLEIARNLTVMQKGTFDLYLDGDLFKVTITFQRIKKEEQNPKTEQTES</sequence>
<keyword evidence="8" id="KW-0547">Nucleotide-binding</keyword>
<evidence type="ECO:0000256" key="9">
    <source>
        <dbReference type="ARBA" id="ARBA00022777"/>
    </source>
</evidence>
<dbReference type="SMART" id="SM00388">
    <property type="entry name" value="HisKA"/>
    <property type="match status" value="1"/>
</dbReference>
<dbReference type="InterPro" id="IPR036890">
    <property type="entry name" value="HATPase_C_sf"/>
</dbReference>
<evidence type="ECO:0000256" key="11">
    <source>
        <dbReference type="ARBA" id="ARBA00022989"/>
    </source>
</evidence>
<keyword evidence="6" id="KW-0808">Transferase</keyword>
<name>A0A2V1JR47_EUBRA</name>
<feature type="domain" description="Histidine kinase" evidence="16">
    <location>
        <begin position="685"/>
        <end position="882"/>
    </location>
</feature>
<keyword evidence="12" id="KW-0902">Two-component regulatory system</keyword>
<evidence type="ECO:0000256" key="15">
    <source>
        <dbReference type="SAM" id="Phobius"/>
    </source>
</evidence>
<dbReference type="Proteomes" id="UP000245288">
    <property type="component" value="Unassembled WGS sequence"/>
</dbReference>
<comment type="catalytic activity">
    <reaction evidence="1">
        <text>ATP + protein L-histidine = ADP + protein N-phospho-L-histidine.</text>
        <dbReference type="EC" id="2.7.13.3"/>
    </reaction>
</comment>
<dbReference type="Gene3D" id="3.30.565.10">
    <property type="entry name" value="Histidine kinase-like ATPase, C-terminal domain"/>
    <property type="match status" value="1"/>
</dbReference>
<evidence type="ECO:0000256" key="2">
    <source>
        <dbReference type="ARBA" id="ARBA00004651"/>
    </source>
</evidence>
<accession>A0A2V1JR47</accession>
<evidence type="ECO:0000313" key="19">
    <source>
        <dbReference type="Proteomes" id="UP000245288"/>
    </source>
</evidence>
<evidence type="ECO:0000256" key="8">
    <source>
        <dbReference type="ARBA" id="ARBA00022741"/>
    </source>
</evidence>
<dbReference type="InterPro" id="IPR005467">
    <property type="entry name" value="His_kinase_dom"/>
</dbReference>
<dbReference type="InterPro" id="IPR050398">
    <property type="entry name" value="HssS/ArlS-like"/>
</dbReference>
<dbReference type="EMBL" id="JRFU01000151">
    <property type="protein sequence ID" value="PWE85813.1"/>
    <property type="molecule type" value="Genomic_DNA"/>
</dbReference>
<protein>
    <recommendedName>
        <fullName evidence="3">histidine kinase</fullName>
        <ecNumber evidence="3">2.7.13.3</ecNumber>
    </recommendedName>
</protein>
<comment type="caution">
    <text evidence="18">The sequence shown here is derived from an EMBL/GenBank/DDBJ whole genome shotgun (WGS) entry which is preliminary data.</text>
</comment>
<reference evidence="18 19" key="1">
    <citation type="submission" date="2014-09" db="EMBL/GenBank/DDBJ databases">
        <title>Butyrate-producing bacteria isolated from human gut.</title>
        <authorList>
            <person name="Zhang Q."/>
            <person name="Zhao L."/>
        </authorList>
    </citation>
    <scope>NUCLEOTIDE SEQUENCE [LARGE SCALE GENOMIC DNA]</scope>
    <source>
        <strain evidence="18 19">21</strain>
    </source>
</reference>
<dbReference type="PANTHER" id="PTHR45528">
    <property type="entry name" value="SENSOR HISTIDINE KINASE CPXA"/>
    <property type="match status" value="1"/>
</dbReference>
<evidence type="ECO:0000259" key="17">
    <source>
        <dbReference type="PROSITE" id="PS50885"/>
    </source>
</evidence>
<dbReference type="InterPro" id="IPR003661">
    <property type="entry name" value="HisK_dim/P_dom"/>
</dbReference>
<dbReference type="InterPro" id="IPR036097">
    <property type="entry name" value="HisK_dim/P_sf"/>
</dbReference>
<dbReference type="InterPro" id="IPR003594">
    <property type="entry name" value="HATPase_dom"/>
</dbReference>
<keyword evidence="11 15" id="KW-1133">Transmembrane helix</keyword>
<dbReference type="GO" id="GO:0000155">
    <property type="term" value="F:phosphorelay sensor kinase activity"/>
    <property type="evidence" value="ECO:0007669"/>
    <property type="project" value="InterPro"/>
</dbReference>
<dbReference type="SUPFAM" id="SSF47384">
    <property type="entry name" value="Homodimeric domain of signal transducing histidine kinase"/>
    <property type="match status" value="1"/>
</dbReference>
<feature type="region of interest" description="Disordered" evidence="14">
    <location>
        <begin position="146"/>
        <end position="182"/>
    </location>
</feature>